<dbReference type="AlphaFoldDB" id="A0ABD5PXY4"/>
<sequence length="601" mass="67178">MPGISFVQGQTTVGEAASASLRTICFRDDYDRTVHVDDSAAFLGSTGYSEYPVKVVETSDAVFVLEGRLYDTDDEERELRSLGPKLLEERLEAVRSWVADRDGDFLVLAYEKETGAVSAVNDTFARLPVYYATVGDDVVLSRELKFVRSLARDRDDPLEPDVVAFAQTLVFGYQLGNRTLFDSVRRVPPGSYVRIDGDVAVRSLHSHDFQQTPYADRNVRENARELASRFEEACANRAADDLPNVVSLSGGLDSRAVAGGYDAVGVPYLTATFEKPNDANSSDVRLAERIADALDADWERYAVERTERHREDLLEMKQGLNFLAMSFLLDFLEQLEARHGKFTYVTGDGGDKALPDLTPPREFDGRRDLAEYVVDTHSIFDPEEAADLTGVSRERLVQSVQARLDSYPESAYDAQYVHFLVRERGMNWLNHGEDRNRYYCWSVSPFYATEFFDYAMSVPADQKRRSRLQAAFLEELGPSLCDIENANYDAPVSSVTHELKLLGVNLVSRYPGLRDAITSFLNGGASDEVTEALANEVRRAGETPFDDTAVADVVRNGGDYRGQELYNLLTLLATTNYTPARPVRTDQTAVITDGEGYRKEK</sequence>
<dbReference type="PANTHER" id="PTHR43284">
    <property type="entry name" value="ASPARAGINE SYNTHETASE (GLUTAMINE-HYDROLYZING)"/>
    <property type="match status" value="1"/>
</dbReference>
<organism evidence="2 3">
    <name type="scientific">Halorussus aquaticus</name>
    <dbReference type="NCBI Taxonomy" id="2953748"/>
    <lineage>
        <taxon>Archaea</taxon>
        <taxon>Methanobacteriati</taxon>
        <taxon>Methanobacteriota</taxon>
        <taxon>Stenosarchaea group</taxon>
        <taxon>Halobacteria</taxon>
        <taxon>Halobacteriales</taxon>
        <taxon>Haladaptataceae</taxon>
        <taxon>Halorussus</taxon>
    </lineage>
</organism>
<gene>
    <name evidence="2" type="ORF">ACFO9K_02415</name>
</gene>
<evidence type="ECO:0000313" key="3">
    <source>
        <dbReference type="Proteomes" id="UP001595945"/>
    </source>
</evidence>
<keyword evidence="3" id="KW-1185">Reference proteome</keyword>
<dbReference type="InterPro" id="IPR029055">
    <property type="entry name" value="Ntn_hydrolases_N"/>
</dbReference>
<dbReference type="SUPFAM" id="SSF52402">
    <property type="entry name" value="Adenine nucleotide alpha hydrolases-like"/>
    <property type="match status" value="1"/>
</dbReference>
<dbReference type="Proteomes" id="UP001595945">
    <property type="component" value="Unassembled WGS sequence"/>
</dbReference>
<dbReference type="RefSeq" id="WP_254267397.1">
    <property type="nucleotide sequence ID" value="NZ_CP100400.1"/>
</dbReference>
<dbReference type="Gene3D" id="3.60.20.10">
    <property type="entry name" value="Glutamine Phosphoribosylpyrophosphate, subunit 1, domain 1"/>
    <property type="match status" value="1"/>
</dbReference>
<dbReference type="Gene3D" id="3.40.50.620">
    <property type="entry name" value="HUPs"/>
    <property type="match status" value="1"/>
</dbReference>
<feature type="domain" description="Asparagine synthetase" evidence="1">
    <location>
        <begin position="226"/>
        <end position="352"/>
    </location>
</feature>
<dbReference type="EMBL" id="JBHSHT010000001">
    <property type="protein sequence ID" value="MFC4823109.1"/>
    <property type="molecule type" value="Genomic_DNA"/>
</dbReference>
<dbReference type="InterPro" id="IPR051786">
    <property type="entry name" value="ASN_synthetase/amidase"/>
</dbReference>
<comment type="caution">
    <text evidence="2">The sequence shown here is derived from an EMBL/GenBank/DDBJ whole genome shotgun (WGS) entry which is preliminary data.</text>
</comment>
<dbReference type="InterPro" id="IPR001962">
    <property type="entry name" value="Asn_synthase"/>
</dbReference>
<proteinExistence type="predicted"/>
<dbReference type="GeneID" id="73045847"/>
<name>A0ABD5PXY4_9EURY</name>
<dbReference type="SUPFAM" id="SSF56235">
    <property type="entry name" value="N-terminal nucleophile aminohydrolases (Ntn hydrolases)"/>
    <property type="match status" value="1"/>
</dbReference>
<accession>A0ABD5PXY4</accession>
<dbReference type="Pfam" id="PF00733">
    <property type="entry name" value="Asn_synthase"/>
    <property type="match status" value="1"/>
</dbReference>
<protein>
    <submittedName>
        <fullName evidence="2">Asparagine synthase-related protein</fullName>
    </submittedName>
</protein>
<reference evidence="2 3" key="1">
    <citation type="journal article" date="2019" name="Int. J. Syst. Evol. Microbiol.">
        <title>The Global Catalogue of Microorganisms (GCM) 10K type strain sequencing project: providing services to taxonomists for standard genome sequencing and annotation.</title>
        <authorList>
            <consortium name="The Broad Institute Genomics Platform"/>
            <consortium name="The Broad Institute Genome Sequencing Center for Infectious Disease"/>
            <person name="Wu L."/>
            <person name="Ma J."/>
        </authorList>
    </citation>
    <scope>NUCLEOTIDE SEQUENCE [LARGE SCALE GENOMIC DNA]</scope>
    <source>
        <strain evidence="2 3">XZYJ18</strain>
    </source>
</reference>
<dbReference type="InterPro" id="IPR014729">
    <property type="entry name" value="Rossmann-like_a/b/a_fold"/>
</dbReference>
<evidence type="ECO:0000313" key="2">
    <source>
        <dbReference type="EMBL" id="MFC4823109.1"/>
    </source>
</evidence>
<dbReference type="PANTHER" id="PTHR43284:SF1">
    <property type="entry name" value="ASPARAGINE SYNTHETASE"/>
    <property type="match status" value="1"/>
</dbReference>
<evidence type="ECO:0000259" key="1">
    <source>
        <dbReference type="Pfam" id="PF00733"/>
    </source>
</evidence>